<proteinExistence type="predicted"/>
<evidence type="ECO:0000313" key="2">
    <source>
        <dbReference type="Proteomes" id="UP000198211"/>
    </source>
</evidence>
<dbReference type="Proteomes" id="UP000198211">
    <property type="component" value="Unassembled WGS sequence"/>
</dbReference>
<keyword evidence="2" id="KW-1185">Reference proteome</keyword>
<organism evidence="1 2">
    <name type="scientific">Phytophthora megakarya</name>
    <dbReference type="NCBI Taxonomy" id="4795"/>
    <lineage>
        <taxon>Eukaryota</taxon>
        <taxon>Sar</taxon>
        <taxon>Stramenopiles</taxon>
        <taxon>Oomycota</taxon>
        <taxon>Peronosporomycetes</taxon>
        <taxon>Peronosporales</taxon>
        <taxon>Peronosporaceae</taxon>
        <taxon>Phytophthora</taxon>
    </lineage>
</organism>
<dbReference type="AlphaFoldDB" id="A0A225V668"/>
<gene>
    <name evidence="1" type="ORF">PHMEG_00029008</name>
</gene>
<sequence length="100" mass="11035">MNGRLASLWGLNVPLEGTNVQGAHRRKKSDAGAGRNEFVSFMVDTWSGTEPCIVWKRAVIDYSSGGQPGRTHPYADYKGPVMSDLAALFKKKDGSFLQRF</sequence>
<accession>A0A225V668</accession>
<protein>
    <submittedName>
        <fullName evidence="1">Uncharacterized protein</fullName>
    </submittedName>
</protein>
<evidence type="ECO:0000313" key="1">
    <source>
        <dbReference type="EMBL" id="OWY99909.1"/>
    </source>
</evidence>
<name>A0A225V668_9STRA</name>
<reference evidence="2" key="1">
    <citation type="submission" date="2017-03" db="EMBL/GenBank/DDBJ databases">
        <title>Phytopthora megakarya and P. palmivora, two closely related causual agents of cacao black pod achieved similar genome size and gene model numbers by different mechanisms.</title>
        <authorList>
            <person name="Ali S."/>
            <person name="Shao J."/>
            <person name="Larry D.J."/>
            <person name="Kronmiller B."/>
            <person name="Shen D."/>
            <person name="Strem M.D."/>
            <person name="Melnick R.L."/>
            <person name="Guiltinan M.J."/>
            <person name="Tyler B.M."/>
            <person name="Meinhardt L.W."/>
            <person name="Bailey B.A."/>
        </authorList>
    </citation>
    <scope>NUCLEOTIDE SEQUENCE [LARGE SCALE GENOMIC DNA]</scope>
    <source>
        <strain evidence="2">zdho120</strain>
    </source>
</reference>
<comment type="caution">
    <text evidence="1">The sequence shown here is derived from an EMBL/GenBank/DDBJ whole genome shotgun (WGS) entry which is preliminary data.</text>
</comment>
<dbReference type="EMBL" id="NBNE01008060">
    <property type="protein sequence ID" value="OWY99909.1"/>
    <property type="molecule type" value="Genomic_DNA"/>
</dbReference>